<dbReference type="InterPro" id="IPR023346">
    <property type="entry name" value="Lysozyme-like_dom_sf"/>
</dbReference>
<dbReference type="GO" id="GO:0005975">
    <property type="term" value="P:carbohydrate metabolic process"/>
    <property type="evidence" value="ECO:0007669"/>
    <property type="project" value="InterPro"/>
</dbReference>
<feature type="disulfide bond" evidence="4">
    <location>
        <begin position="182"/>
        <end position="214"/>
    </location>
</feature>
<feature type="chain" id="PRO_5038999642" description="Glycoside hydrolase family 19 catalytic domain-containing protein" evidence="5">
    <location>
        <begin position="27"/>
        <end position="214"/>
    </location>
</feature>
<dbReference type="GO" id="GO:0004568">
    <property type="term" value="F:chitinase activity"/>
    <property type="evidence" value="ECO:0007669"/>
    <property type="project" value="InterPro"/>
</dbReference>
<dbReference type="PANTHER" id="PTHR22595">
    <property type="entry name" value="CHITINASE-RELATED"/>
    <property type="match status" value="1"/>
</dbReference>
<gene>
    <name evidence="7" type="ORF">GOP47_0003642</name>
</gene>
<evidence type="ECO:0000313" key="7">
    <source>
        <dbReference type="EMBL" id="KAI5080459.1"/>
    </source>
</evidence>
<sequence>MKQPRLILVVACALLTLHSKLHFCQAAVGAIITPTIFNLFLNPACSNGFYNRQAFLAAATSFPLFGTSGPFASQKRELAAFFAHVSHETGGGCFKDEEGNNDRYHGRGPIQLTGRANYQAAGDYLKVDLVDNPDRVAKDPTLAFKTAIWFWMIAQAPGGTCHSVLNSQGFGATTRIINGIECNSGNRPEQADRVDLFQTFCGKLGVSYSGQLYC</sequence>
<dbReference type="Gene3D" id="1.10.530.10">
    <property type="match status" value="1"/>
</dbReference>
<keyword evidence="2 4" id="KW-1015">Disulfide bond</keyword>
<evidence type="ECO:0000256" key="5">
    <source>
        <dbReference type="SAM" id="SignalP"/>
    </source>
</evidence>
<evidence type="ECO:0000256" key="1">
    <source>
        <dbReference type="ARBA" id="ARBA00022821"/>
    </source>
</evidence>
<evidence type="ECO:0000259" key="6">
    <source>
        <dbReference type="PROSITE" id="PS00774"/>
    </source>
</evidence>
<dbReference type="PIRSF" id="PIRSF001060">
    <property type="entry name" value="Endochitinase"/>
    <property type="match status" value="1"/>
</dbReference>
<dbReference type="PROSITE" id="PS00774">
    <property type="entry name" value="CHITINASE_19_2"/>
    <property type="match status" value="1"/>
</dbReference>
<feature type="domain" description="Glycoside hydrolase family 19 catalytic" evidence="6">
    <location>
        <begin position="142"/>
        <end position="152"/>
    </location>
</feature>
<dbReference type="GO" id="GO:0050832">
    <property type="term" value="P:defense response to fungus"/>
    <property type="evidence" value="ECO:0007669"/>
    <property type="project" value="UniProtKB-ARBA"/>
</dbReference>
<dbReference type="GO" id="GO:0006032">
    <property type="term" value="P:chitin catabolic process"/>
    <property type="evidence" value="ECO:0007669"/>
    <property type="project" value="InterPro"/>
</dbReference>
<evidence type="ECO:0000313" key="8">
    <source>
        <dbReference type="Proteomes" id="UP000886520"/>
    </source>
</evidence>
<dbReference type="EMBL" id="JABFUD020000004">
    <property type="protein sequence ID" value="KAI5080459.1"/>
    <property type="molecule type" value="Genomic_DNA"/>
</dbReference>
<dbReference type="InterPro" id="IPR016283">
    <property type="entry name" value="Glyco_hydro_19"/>
</dbReference>
<evidence type="ECO:0000256" key="4">
    <source>
        <dbReference type="PIRSR" id="PIRSR001060-2"/>
    </source>
</evidence>
<dbReference type="Gene3D" id="3.30.20.10">
    <property type="entry name" value="Endochitinase, domain 2"/>
    <property type="match status" value="1"/>
</dbReference>
<dbReference type="GO" id="GO:0016998">
    <property type="term" value="P:cell wall macromolecule catabolic process"/>
    <property type="evidence" value="ECO:0007669"/>
    <property type="project" value="InterPro"/>
</dbReference>
<keyword evidence="5" id="KW-0732">Signal</keyword>
<dbReference type="SUPFAM" id="SSF53955">
    <property type="entry name" value="Lysozyme-like"/>
    <property type="match status" value="1"/>
</dbReference>
<dbReference type="InterPro" id="IPR000726">
    <property type="entry name" value="Glyco_hydro_19_cat"/>
</dbReference>
<dbReference type="Pfam" id="PF00182">
    <property type="entry name" value="Glyco_hydro_19"/>
    <property type="match status" value="2"/>
</dbReference>
<name>A0A9D4V630_ADICA</name>
<reference evidence="7" key="1">
    <citation type="submission" date="2021-01" db="EMBL/GenBank/DDBJ databases">
        <title>Adiantum capillus-veneris genome.</title>
        <authorList>
            <person name="Fang Y."/>
            <person name="Liao Q."/>
        </authorList>
    </citation>
    <scope>NUCLEOTIDE SEQUENCE</scope>
    <source>
        <strain evidence="7">H3</strain>
        <tissue evidence="7">Leaf</tissue>
    </source>
</reference>
<protein>
    <recommendedName>
        <fullName evidence="6">Glycoside hydrolase family 19 catalytic domain-containing protein</fullName>
    </recommendedName>
</protein>
<dbReference type="AlphaFoldDB" id="A0A9D4V630"/>
<feature type="disulfide bond" evidence="4">
    <location>
        <begin position="45"/>
        <end position="93"/>
    </location>
</feature>
<evidence type="ECO:0000256" key="2">
    <source>
        <dbReference type="ARBA" id="ARBA00023157"/>
    </source>
</evidence>
<proteinExistence type="predicted"/>
<dbReference type="Proteomes" id="UP000886520">
    <property type="component" value="Chromosome 4"/>
</dbReference>
<keyword evidence="1" id="KW-0611">Plant defense</keyword>
<organism evidence="7 8">
    <name type="scientific">Adiantum capillus-veneris</name>
    <name type="common">Maidenhair fern</name>
    <dbReference type="NCBI Taxonomy" id="13818"/>
    <lineage>
        <taxon>Eukaryota</taxon>
        <taxon>Viridiplantae</taxon>
        <taxon>Streptophyta</taxon>
        <taxon>Embryophyta</taxon>
        <taxon>Tracheophyta</taxon>
        <taxon>Polypodiopsida</taxon>
        <taxon>Polypodiidae</taxon>
        <taxon>Polypodiales</taxon>
        <taxon>Pteridineae</taxon>
        <taxon>Pteridaceae</taxon>
        <taxon>Vittarioideae</taxon>
        <taxon>Adiantum</taxon>
    </lineage>
</organism>
<feature type="active site" description="Proton donor" evidence="3">
    <location>
        <position position="88"/>
    </location>
</feature>
<keyword evidence="8" id="KW-1185">Reference proteome</keyword>
<evidence type="ECO:0000256" key="3">
    <source>
        <dbReference type="PIRSR" id="PIRSR001060-1"/>
    </source>
</evidence>
<comment type="caution">
    <text evidence="7">The sequence shown here is derived from an EMBL/GenBank/DDBJ whole genome shotgun (WGS) entry which is preliminary data.</text>
</comment>
<accession>A0A9D4V630</accession>
<feature type="signal peptide" evidence="5">
    <location>
        <begin position="1"/>
        <end position="26"/>
    </location>
</feature>
<dbReference type="OrthoDB" id="5985073at2759"/>
<dbReference type="PANTHER" id="PTHR22595:SF79">
    <property type="entry name" value="CHITINASE 12"/>
    <property type="match status" value="1"/>
</dbReference>
<dbReference type="CDD" id="cd00325">
    <property type="entry name" value="chitinase_GH19"/>
    <property type="match status" value="1"/>
</dbReference>